<dbReference type="FunFam" id="3.30.70.270:FF:000001">
    <property type="entry name" value="Diguanylate cyclase domain protein"/>
    <property type="match status" value="1"/>
</dbReference>
<dbReference type="InterPro" id="IPR000160">
    <property type="entry name" value="GGDEF_dom"/>
</dbReference>
<dbReference type="GO" id="GO:0005886">
    <property type="term" value="C:plasma membrane"/>
    <property type="evidence" value="ECO:0007669"/>
    <property type="project" value="TreeGrafter"/>
</dbReference>
<dbReference type="Pfam" id="PF00990">
    <property type="entry name" value="GGDEF"/>
    <property type="match status" value="1"/>
</dbReference>
<dbReference type="InterPro" id="IPR029787">
    <property type="entry name" value="Nucleotide_cyclase"/>
</dbReference>
<dbReference type="PROSITE" id="PS50110">
    <property type="entry name" value="RESPONSE_REGULATORY"/>
    <property type="match status" value="1"/>
</dbReference>
<feature type="domain" description="Response regulatory" evidence="2">
    <location>
        <begin position="160"/>
        <end position="276"/>
    </location>
</feature>
<evidence type="ECO:0008006" key="6">
    <source>
        <dbReference type="Google" id="ProtNLM"/>
    </source>
</evidence>
<dbReference type="Gene3D" id="3.40.50.2300">
    <property type="match status" value="1"/>
</dbReference>
<sequence>MLSSSFPRATLGNNTIPSWAYLDPTISDIFDVNAALVANNSIIFPPAALFCPALPPPEKKDSRPRIEPTAALDGGLGGTLWIVGFASSAYFLVRYRSRRSKSHTAGPYNASTAASSGLPLIEIYPELKQLLDEWRVRSETAQAMSLSSGPWSEFSVAGARALVMDDWDIGALGALDALSREGILPTRAHSEAEALKMLSQTNFNLVVLSLSITGDDPLRLASRLRAERATQEIPLLLVAEPEHRDLLLREFDLGADDWVTRPVDNDELRVRARNQIHRKFYQDRLRTDLSQALELALTDPLTGLRNQRYQTWHLASLIAAGPTALVALMIDIDHFKLVNDRWGHAAGSTLLKQVAEILRSRTRVFDNLARYGGDEFVVIMSDTSAEQAIHVAEQMRVAIQDMEFFPDASSQHRLTVSIGMFRSTRPNVTSRELLEAADRALYRAKNNGRNRVEVEPADN</sequence>
<dbReference type="CDD" id="cd01949">
    <property type="entry name" value="GGDEF"/>
    <property type="match status" value="1"/>
</dbReference>
<dbReference type="NCBIfam" id="TIGR00254">
    <property type="entry name" value="GGDEF"/>
    <property type="match status" value="1"/>
</dbReference>
<dbReference type="GO" id="GO:0000160">
    <property type="term" value="P:phosphorelay signal transduction system"/>
    <property type="evidence" value="ECO:0007669"/>
    <property type="project" value="InterPro"/>
</dbReference>
<evidence type="ECO:0000313" key="5">
    <source>
        <dbReference type="Proteomes" id="UP000027195"/>
    </source>
</evidence>
<evidence type="ECO:0000313" key="4">
    <source>
        <dbReference type="EMBL" id="KDQ18673.1"/>
    </source>
</evidence>
<reference evidence="5" key="1">
    <citation type="journal article" date="2014" name="Proc. Natl. Acad. Sci. U.S.A.">
        <title>Extensive sampling of basidiomycete genomes demonstrates inadequacy of the white-rot/brown-rot paradigm for wood decay fungi.</title>
        <authorList>
            <person name="Riley R."/>
            <person name="Salamov A.A."/>
            <person name="Brown D.W."/>
            <person name="Nagy L.G."/>
            <person name="Floudas D."/>
            <person name="Held B.W."/>
            <person name="Levasseur A."/>
            <person name="Lombard V."/>
            <person name="Morin E."/>
            <person name="Otillar R."/>
            <person name="Lindquist E.A."/>
            <person name="Sun H."/>
            <person name="LaButti K.M."/>
            <person name="Schmutz J."/>
            <person name="Jabbour D."/>
            <person name="Luo H."/>
            <person name="Baker S.E."/>
            <person name="Pisabarro A.G."/>
            <person name="Walton J.D."/>
            <person name="Blanchette R.A."/>
            <person name="Henrissat B."/>
            <person name="Martin F."/>
            <person name="Cullen D."/>
            <person name="Hibbett D.S."/>
            <person name="Grigoriev I.V."/>
        </authorList>
    </citation>
    <scope>NUCLEOTIDE SEQUENCE [LARGE SCALE GENOMIC DNA]</scope>
    <source>
        <strain evidence="5">FD-172 SS1</strain>
    </source>
</reference>
<dbReference type="GO" id="GO:0043709">
    <property type="term" value="P:cell adhesion involved in single-species biofilm formation"/>
    <property type="evidence" value="ECO:0007669"/>
    <property type="project" value="TreeGrafter"/>
</dbReference>
<dbReference type="InterPro" id="IPR001789">
    <property type="entry name" value="Sig_transdc_resp-reg_receiver"/>
</dbReference>
<accession>A0A067MSF5</accession>
<dbReference type="STRING" id="930990.A0A067MSF5"/>
<dbReference type="PANTHER" id="PTHR45138:SF9">
    <property type="entry name" value="DIGUANYLATE CYCLASE DGCM-RELATED"/>
    <property type="match status" value="1"/>
</dbReference>
<evidence type="ECO:0000259" key="2">
    <source>
        <dbReference type="PROSITE" id="PS50110"/>
    </source>
</evidence>
<protein>
    <recommendedName>
        <fullName evidence="6">GGDEF domain-containing protein</fullName>
    </recommendedName>
</protein>
<comment type="caution">
    <text evidence="1">Lacks conserved residue(s) required for the propagation of feature annotation.</text>
</comment>
<name>A0A067MSF5_BOTB1</name>
<keyword evidence="5" id="KW-1185">Reference proteome</keyword>
<dbReference type="Proteomes" id="UP000027195">
    <property type="component" value="Unassembled WGS sequence"/>
</dbReference>
<dbReference type="EMBL" id="KL198021">
    <property type="protein sequence ID" value="KDQ18673.1"/>
    <property type="molecule type" value="Genomic_DNA"/>
</dbReference>
<proteinExistence type="predicted"/>
<dbReference type="OrthoDB" id="3751929at2759"/>
<dbReference type="InParanoid" id="A0A067MSF5"/>
<dbReference type="InterPro" id="IPR043128">
    <property type="entry name" value="Rev_trsase/Diguanyl_cyclase"/>
</dbReference>
<dbReference type="PROSITE" id="PS50887">
    <property type="entry name" value="GGDEF"/>
    <property type="match status" value="1"/>
</dbReference>
<dbReference type="AlphaFoldDB" id="A0A067MSF5"/>
<dbReference type="GO" id="GO:0052621">
    <property type="term" value="F:diguanylate cyclase activity"/>
    <property type="evidence" value="ECO:0007669"/>
    <property type="project" value="TreeGrafter"/>
</dbReference>
<dbReference type="HOGENOM" id="CLU_595784_0_0_1"/>
<organism evidence="4 5">
    <name type="scientific">Botryobasidium botryosum (strain FD-172 SS1)</name>
    <dbReference type="NCBI Taxonomy" id="930990"/>
    <lineage>
        <taxon>Eukaryota</taxon>
        <taxon>Fungi</taxon>
        <taxon>Dikarya</taxon>
        <taxon>Basidiomycota</taxon>
        <taxon>Agaricomycotina</taxon>
        <taxon>Agaricomycetes</taxon>
        <taxon>Cantharellales</taxon>
        <taxon>Botryobasidiaceae</taxon>
        <taxon>Botryobasidium</taxon>
    </lineage>
</organism>
<feature type="domain" description="GGDEF" evidence="3">
    <location>
        <begin position="323"/>
        <end position="457"/>
    </location>
</feature>
<dbReference type="SUPFAM" id="SSF52172">
    <property type="entry name" value="CheY-like"/>
    <property type="match status" value="1"/>
</dbReference>
<evidence type="ECO:0000259" key="3">
    <source>
        <dbReference type="PROSITE" id="PS50887"/>
    </source>
</evidence>
<gene>
    <name evidence="4" type="ORF">BOTBODRAFT_171464</name>
</gene>
<dbReference type="Gene3D" id="3.30.70.270">
    <property type="match status" value="1"/>
</dbReference>
<dbReference type="InterPro" id="IPR011006">
    <property type="entry name" value="CheY-like_superfamily"/>
</dbReference>
<dbReference type="Pfam" id="PF00072">
    <property type="entry name" value="Response_reg"/>
    <property type="match status" value="1"/>
</dbReference>
<evidence type="ECO:0000256" key="1">
    <source>
        <dbReference type="PROSITE-ProRule" id="PRU00169"/>
    </source>
</evidence>
<dbReference type="InterPro" id="IPR050469">
    <property type="entry name" value="Diguanylate_Cyclase"/>
</dbReference>
<dbReference type="SUPFAM" id="SSF55073">
    <property type="entry name" value="Nucleotide cyclase"/>
    <property type="match status" value="1"/>
</dbReference>
<dbReference type="PANTHER" id="PTHR45138">
    <property type="entry name" value="REGULATORY COMPONENTS OF SENSORY TRANSDUCTION SYSTEM"/>
    <property type="match status" value="1"/>
</dbReference>
<dbReference type="SMART" id="SM00267">
    <property type="entry name" value="GGDEF"/>
    <property type="match status" value="1"/>
</dbReference>